<dbReference type="InterPro" id="IPR025661">
    <property type="entry name" value="Pept_asp_AS"/>
</dbReference>
<dbReference type="PANTHER" id="PTHR12411">
    <property type="entry name" value="CYSTEINE PROTEASE FAMILY C1-RELATED"/>
    <property type="match status" value="1"/>
</dbReference>
<comment type="similarity">
    <text evidence="1">Belongs to the peptidase C1 family.</text>
</comment>
<dbReference type="InterPro" id="IPR038765">
    <property type="entry name" value="Papain-like_cys_pep_sf"/>
</dbReference>
<proteinExistence type="inferred from homology"/>
<keyword evidence="2" id="KW-0865">Zymogen</keyword>
<keyword evidence="7" id="KW-1185">Reference proteome</keyword>
<evidence type="ECO:0000313" key="7">
    <source>
        <dbReference type="Proteomes" id="UP001295684"/>
    </source>
</evidence>
<feature type="compositionally biased region" description="Polar residues" evidence="3">
    <location>
        <begin position="334"/>
        <end position="346"/>
    </location>
</feature>
<dbReference type="PROSITE" id="PS00640">
    <property type="entry name" value="THIOL_PROTEASE_ASN"/>
    <property type="match status" value="2"/>
</dbReference>
<protein>
    <recommendedName>
        <fullName evidence="5">Peptidase C1A papain C-terminal domain-containing protein</fullName>
    </recommendedName>
</protein>
<organism evidence="6 7">
    <name type="scientific">Euplotes crassus</name>
    <dbReference type="NCBI Taxonomy" id="5936"/>
    <lineage>
        <taxon>Eukaryota</taxon>
        <taxon>Sar</taxon>
        <taxon>Alveolata</taxon>
        <taxon>Ciliophora</taxon>
        <taxon>Intramacronucleata</taxon>
        <taxon>Spirotrichea</taxon>
        <taxon>Hypotrichia</taxon>
        <taxon>Euplotida</taxon>
        <taxon>Euplotidae</taxon>
        <taxon>Moneuplotes</taxon>
    </lineage>
</organism>
<name>A0AAD1UB07_EUPCR</name>
<feature type="signal peptide" evidence="4">
    <location>
        <begin position="1"/>
        <end position="16"/>
    </location>
</feature>
<keyword evidence="4" id="KW-0732">Signal</keyword>
<dbReference type="AlphaFoldDB" id="A0AAD1UB07"/>
<sequence length="621" mass="69962">MKFVILTLALIALSIAADMNAYEQMKFYQGNREGIIKAEDHITEPLEYVDDLPEEWRWDNVDGKNYLTVIHNQHVPQYCGSCWAQASASSISDRIKIMRQGAWPDINIAPQVFVSCSDADRGCNGGFPINAFAYGHDNFLTDETCSIYHGRDGSNGYECSPVTKCRNCEPHKPCFIPDEFNIYKVGDYGKVTGEEAMMQEIYQRGPIACEIAVPEDFYSDYKGGIYEDKTGDLNPVHDISIVGYGVEDGVKYWLGRNSWGEHWGENGFFKVVRGKNNIFIESDCAFAVPVDTWTENVKHKTTDEERDDPRNDYKNGPYPGSFKENDHPLETHPCRQSNEWYGDQETNVPDDVKNLQTSDLPDSIDWRDYNGVNYLSWTKNQHIPIYCGSCWAQGTTSALADRFNILNWLKSNDISEPQVALSAQVVVNCEAGGSCNGGQPASVYRYAKANGIPHASCEQYIAENVQKKTDVCSDFNVCRECTGPPPEEGETGFDHCWAIDYKHYYVSGYKSVKGANAMKKELVTHGPIACGVHVTNKFEAYTGGIYEEFNLLPMINHEISVVGYGVADDGTEYWIGRNSWGTYWGEQGFFKIRMHKHNLGIENDCVAAYPTYEAPKLEETE</sequence>
<dbReference type="GO" id="GO:0006508">
    <property type="term" value="P:proteolysis"/>
    <property type="evidence" value="ECO:0007669"/>
    <property type="project" value="InterPro"/>
</dbReference>
<feature type="compositionally biased region" description="Basic and acidic residues" evidence="3">
    <location>
        <begin position="323"/>
        <end position="333"/>
    </location>
</feature>
<dbReference type="SMART" id="SM00645">
    <property type="entry name" value="Pept_C1"/>
    <property type="match status" value="2"/>
</dbReference>
<evidence type="ECO:0000256" key="2">
    <source>
        <dbReference type="ARBA" id="ARBA00023145"/>
    </source>
</evidence>
<dbReference type="GO" id="GO:0008234">
    <property type="term" value="F:cysteine-type peptidase activity"/>
    <property type="evidence" value="ECO:0007669"/>
    <property type="project" value="InterPro"/>
</dbReference>
<dbReference type="Gene3D" id="3.90.70.10">
    <property type="entry name" value="Cysteine proteinases"/>
    <property type="match status" value="2"/>
</dbReference>
<dbReference type="FunFam" id="3.90.70.10:FF:000117">
    <property type="entry name" value="Probable papain cysteine protease"/>
    <property type="match status" value="2"/>
</dbReference>
<evidence type="ECO:0000256" key="4">
    <source>
        <dbReference type="SAM" id="SignalP"/>
    </source>
</evidence>
<feature type="domain" description="Peptidase C1A papain C-terminal" evidence="5">
    <location>
        <begin position="52"/>
        <end position="288"/>
    </location>
</feature>
<dbReference type="EMBL" id="CAMPGE010003332">
    <property type="protein sequence ID" value="CAI2362164.1"/>
    <property type="molecule type" value="Genomic_DNA"/>
</dbReference>
<feature type="chain" id="PRO_5042121704" description="Peptidase C1A papain C-terminal domain-containing protein" evidence="4">
    <location>
        <begin position="17"/>
        <end position="621"/>
    </location>
</feature>
<evidence type="ECO:0000313" key="6">
    <source>
        <dbReference type="EMBL" id="CAI2362164.1"/>
    </source>
</evidence>
<evidence type="ECO:0000259" key="5">
    <source>
        <dbReference type="SMART" id="SM00645"/>
    </source>
</evidence>
<dbReference type="Pfam" id="PF00112">
    <property type="entry name" value="Peptidase_C1"/>
    <property type="match status" value="2"/>
</dbReference>
<comment type="caution">
    <text evidence="6">The sequence shown here is derived from an EMBL/GenBank/DDBJ whole genome shotgun (WGS) entry which is preliminary data.</text>
</comment>
<feature type="domain" description="Peptidase C1A papain C-terminal" evidence="5">
    <location>
        <begin position="360"/>
        <end position="609"/>
    </location>
</feature>
<accession>A0AAD1UB07</accession>
<reference evidence="6" key="1">
    <citation type="submission" date="2023-07" db="EMBL/GenBank/DDBJ databases">
        <authorList>
            <consortium name="AG Swart"/>
            <person name="Singh M."/>
            <person name="Singh A."/>
            <person name="Seah K."/>
            <person name="Emmerich C."/>
        </authorList>
    </citation>
    <scope>NUCLEOTIDE SEQUENCE</scope>
    <source>
        <strain evidence="6">DP1</strain>
    </source>
</reference>
<feature type="region of interest" description="Disordered" evidence="3">
    <location>
        <begin position="299"/>
        <end position="346"/>
    </location>
</feature>
<evidence type="ECO:0000256" key="1">
    <source>
        <dbReference type="ARBA" id="ARBA00008455"/>
    </source>
</evidence>
<dbReference type="InterPro" id="IPR000668">
    <property type="entry name" value="Peptidase_C1A_C"/>
</dbReference>
<evidence type="ECO:0000256" key="3">
    <source>
        <dbReference type="SAM" id="MobiDB-lite"/>
    </source>
</evidence>
<dbReference type="Proteomes" id="UP001295684">
    <property type="component" value="Unassembled WGS sequence"/>
</dbReference>
<dbReference type="SUPFAM" id="SSF54001">
    <property type="entry name" value="Cysteine proteinases"/>
    <property type="match status" value="2"/>
</dbReference>
<feature type="compositionally biased region" description="Basic and acidic residues" evidence="3">
    <location>
        <begin position="299"/>
        <end position="313"/>
    </location>
</feature>
<gene>
    <name evidence="6" type="ORF">ECRASSUSDP1_LOCUS3486</name>
</gene>
<dbReference type="InterPro" id="IPR013128">
    <property type="entry name" value="Peptidase_C1A"/>
</dbReference>